<dbReference type="PROSITE" id="PS51257">
    <property type="entry name" value="PROKAR_LIPOPROTEIN"/>
    <property type="match status" value="1"/>
</dbReference>
<keyword evidence="2" id="KW-0732">Signal</keyword>
<accession>A0A5P2D4J5</accession>
<reference evidence="3 4" key="1">
    <citation type="submission" date="2018-05" db="EMBL/GenBank/DDBJ databases">
        <title>Streptomyces venezuelae.</title>
        <authorList>
            <person name="Kim W."/>
            <person name="Lee N."/>
            <person name="Cho B.-K."/>
        </authorList>
    </citation>
    <scope>NUCLEOTIDE SEQUENCE [LARGE SCALE GENOMIC DNA]</scope>
    <source>
        <strain evidence="3 4">ATCC 21782</strain>
    </source>
</reference>
<dbReference type="AlphaFoldDB" id="A0A5P2D4J5"/>
<evidence type="ECO:0000256" key="1">
    <source>
        <dbReference type="SAM" id="MobiDB-lite"/>
    </source>
</evidence>
<dbReference type="Proteomes" id="UP000325211">
    <property type="component" value="Chromosome"/>
</dbReference>
<feature type="chain" id="PRO_5039413855" description="Lipoprotein" evidence="2">
    <location>
        <begin position="22"/>
        <end position="167"/>
    </location>
</feature>
<sequence length="167" mass="17221">MRAAALVAVAAVAAACAHPLADLGPLPPRYSGPPLPADTVVRELSESLAEAGVGLERASQDHIVIQCTERLTGRFPAATADAALKDGFARARKRGWQDGPDMPGTLSLRRGNWTAMAQLPGAYGDDSGTTSVMVSLVCDGARSKPLPATPSTAPLPTGGDEDDADQY</sequence>
<evidence type="ECO:0008006" key="5">
    <source>
        <dbReference type="Google" id="ProtNLM"/>
    </source>
</evidence>
<evidence type="ECO:0000313" key="3">
    <source>
        <dbReference type="EMBL" id="QES49480.1"/>
    </source>
</evidence>
<evidence type="ECO:0000256" key="2">
    <source>
        <dbReference type="SAM" id="SignalP"/>
    </source>
</evidence>
<gene>
    <name evidence="3" type="ORF">DEJ50_18360</name>
</gene>
<proteinExistence type="predicted"/>
<name>A0A5P2D4J5_STRVZ</name>
<organism evidence="3 4">
    <name type="scientific">Streptomyces venezuelae</name>
    <dbReference type="NCBI Taxonomy" id="54571"/>
    <lineage>
        <taxon>Bacteria</taxon>
        <taxon>Bacillati</taxon>
        <taxon>Actinomycetota</taxon>
        <taxon>Actinomycetes</taxon>
        <taxon>Kitasatosporales</taxon>
        <taxon>Streptomycetaceae</taxon>
        <taxon>Streptomyces</taxon>
    </lineage>
</organism>
<feature type="compositionally biased region" description="Low complexity" evidence="1">
    <location>
        <begin position="145"/>
        <end position="157"/>
    </location>
</feature>
<feature type="region of interest" description="Disordered" evidence="1">
    <location>
        <begin position="141"/>
        <end position="167"/>
    </location>
</feature>
<feature type="signal peptide" evidence="2">
    <location>
        <begin position="1"/>
        <end position="21"/>
    </location>
</feature>
<dbReference type="EMBL" id="CP029190">
    <property type="protein sequence ID" value="QES49480.1"/>
    <property type="molecule type" value="Genomic_DNA"/>
</dbReference>
<protein>
    <recommendedName>
        <fullName evidence="5">Lipoprotein</fullName>
    </recommendedName>
</protein>
<evidence type="ECO:0000313" key="4">
    <source>
        <dbReference type="Proteomes" id="UP000325211"/>
    </source>
</evidence>